<evidence type="ECO:0000256" key="7">
    <source>
        <dbReference type="SAM" id="MobiDB-lite"/>
    </source>
</evidence>
<dbReference type="GO" id="GO:0005634">
    <property type="term" value="C:nucleus"/>
    <property type="evidence" value="ECO:0007669"/>
    <property type="project" value="UniProtKB-SubCell"/>
</dbReference>
<evidence type="ECO:0000256" key="1">
    <source>
        <dbReference type="ARBA" id="ARBA00004123"/>
    </source>
</evidence>
<evidence type="ECO:0000256" key="3">
    <source>
        <dbReference type="ARBA" id="ARBA00022853"/>
    </source>
</evidence>
<feature type="region of interest" description="Disordered" evidence="7">
    <location>
        <begin position="82"/>
        <end position="114"/>
    </location>
</feature>
<dbReference type="GO" id="GO:0006357">
    <property type="term" value="P:regulation of transcription by RNA polymerase II"/>
    <property type="evidence" value="ECO:0007669"/>
    <property type="project" value="TreeGrafter"/>
</dbReference>
<keyword evidence="6" id="KW-0539">Nucleus</keyword>
<comment type="subcellular location">
    <subcellularLocation>
        <location evidence="1">Nucleus</location>
    </subcellularLocation>
</comment>
<dbReference type="OrthoDB" id="5595141at2759"/>
<keyword evidence="9" id="KW-1185">Reference proteome</keyword>
<dbReference type="Pfam" id="PF07904">
    <property type="entry name" value="Eaf7"/>
    <property type="match status" value="1"/>
</dbReference>
<sequence>MDEDSKSLDSTVTDSVHWTPPMEIALFQAMVGKKPVGIHKHFRMITIYQQYLDSGVQPCTVQDIWEKLDDYFDLQTLDEMDYNTDDDDSATNKTSTKDTESVASSQEAQPKMTTVSPYHPEFWKYSRDFELPWDEYEPIIAEHGKDHSSTSAEATPTSTPVASTPSLRLLRTRKGSPAPSTESSRAVSPEMDREVPIAKKTRRTTSGSRKEVPASLSDSRPSTPMIRRKSSRNVLPSPTIAKGSPSVTTRRAARKH</sequence>
<accession>A0A9W8E5F8</accession>
<evidence type="ECO:0000256" key="6">
    <source>
        <dbReference type="ARBA" id="ARBA00023242"/>
    </source>
</evidence>
<evidence type="ECO:0000256" key="5">
    <source>
        <dbReference type="ARBA" id="ARBA00023163"/>
    </source>
</evidence>
<name>A0A9W8E5F8_9FUNG</name>
<reference evidence="8" key="1">
    <citation type="submission" date="2022-07" db="EMBL/GenBank/DDBJ databases">
        <title>Phylogenomic reconstructions and comparative analyses of Kickxellomycotina fungi.</title>
        <authorList>
            <person name="Reynolds N.K."/>
            <person name="Stajich J.E."/>
            <person name="Barry K."/>
            <person name="Grigoriev I.V."/>
            <person name="Crous P."/>
            <person name="Smith M.E."/>
        </authorList>
    </citation>
    <scope>NUCLEOTIDE SEQUENCE</scope>
    <source>
        <strain evidence="8">RSA 1196</strain>
    </source>
</reference>
<evidence type="ECO:0008006" key="10">
    <source>
        <dbReference type="Google" id="ProtNLM"/>
    </source>
</evidence>
<feature type="compositionally biased region" description="Low complexity" evidence="7">
    <location>
        <begin position="149"/>
        <end position="166"/>
    </location>
</feature>
<dbReference type="AlphaFoldDB" id="A0A9W8E5F8"/>
<protein>
    <recommendedName>
        <fullName evidence="10">Chromatin modification-related protein EAF7</fullName>
    </recommendedName>
</protein>
<dbReference type="GO" id="GO:0006325">
    <property type="term" value="P:chromatin organization"/>
    <property type="evidence" value="ECO:0007669"/>
    <property type="project" value="UniProtKB-KW"/>
</dbReference>
<comment type="caution">
    <text evidence="8">The sequence shown here is derived from an EMBL/GenBank/DDBJ whole genome shotgun (WGS) entry which is preliminary data.</text>
</comment>
<dbReference type="PANTHER" id="PTHR13581">
    <property type="entry name" value="MRG-BINDING PROTEIN"/>
    <property type="match status" value="1"/>
</dbReference>
<proteinExistence type="inferred from homology"/>
<dbReference type="GO" id="GO:0035267">
    <property type="term" value="C:NuA4 histone acetyltransferase complex"/>
    <property type="evidence" value="ECO:0007669"/>
    <property type="project" value="TreeGrafter"/>
</dbReference>
<feature type="region of interest" description="Disordered" evidence="7">
    <location>
        <begin position="144"/>
        <end position="256"/>
    </location>
</feature>
<keyword evidence="5" id="KW-0804">Transcription</keyword>
<organism evidence="8 9">
    <name type="scientific">Dispira parvispora</name>
    <dbReference type="NCBI Taxonomy" id="1520584"/>
    <lineage>
        <taxon>Eukaryota</taxon>
        <taxon>Fungi</taxon>
        <taxon>Fungi incertae sedis</taxon>
        <taxon>Zoopagomycota</taxon>
        <taxon>Kickxellomycotina</taxon>
        <taxon>Dimargaritomycetes</taxon>
        <taxon>Dimargaritales</taxon>
        <taxon>Dimargaritaceae</taxon>
        <taxon>Dispira</taxon>
    </lineage>
</organism>
<evidence type="ECO:0000256" key="4">
    <source>
        <dbReference type="ARBA" id="ARBA00023015"/>
    </source>
</evidence>
<feature type="compositionally biased region" description="Polar residues" evidence="7">
    <location>
        <begin position="101"/>
        <end position="114"/>
    </location>
</feature>
<gene>
    <name evidence="8" type="ORF">IWQ62_000081</name>
</gene>
<evidence type="ECO:0000256" key="2">
    <source>
        <dbReference type="ARBA" id="ARBA00007117"/>
    </source>
</evidence>
<evidence type="ECO:0000313" key="9">
    <source>
        <dbReference type="Proteomes" id="UP001150925"/>
    </source>
</evidence>
<dbReference type="EMBL" id="JANBPY010000002">
    <property type="protein sequence ID" value="KAJ1970254.1"/>
    <property type="molecule type" value="Genomic_DNA"/>
</dbReference>
<keyword evidence="3" id="KW-0156">Chromatin regulator</keyword>
<evidence type="ECO:0000313" key="8">
    <source>
        <dbReference type="EMBL" id="KAJ1970254.1"/>
    </source>
</evidence>
<dbReference type="InterPro" id="IPR012423">
    <property type="entry name" value="Eaf7/MRGBP"/>
</dbReference>
<comment type="similarity">
    <text evidence="2">Belongs to the EAF7 family.</text>
</comment>
<keyword evidence="4" id="KW-0805">Transcription regulation</keyword>
<dbReference type="PANTHER" id="PTHR13581:SF5">
    <property type="entry name" value="MRG_MORF4L-BINDING PROTEIN"/>
    <property type="match status" value="1"/>
</dbReference>
<dbReference type="Proteomes" id="UP001150925">
    <property type="component" value="Unassembled WGS sequence"/>
</dbReference>